<dbReference type="AlphaFoldDB" id="A0ABD1S246"/>
<reference evidence="3" key="1">
    <citation type="submission" date="2024-07" db="EMBL/GenBank/DDBJ databases">
        <title>Two chromosome-level genome assemblies of Korean endemic species Abeliophyllum distichum and Forsythia ovata (Oleaceae).</title>
        <authorList>
            <person name="Jang H."/>
        </authorList>
    </citation>
    <scope>NUCLEOTIDE SEQUENCE [LARGE SCALE GENOMIC DNA]</scope>
</reference>
<organism evidence="2 3">
    <name type="scientific">Forsythia ovata</name>
    <dbReference type="NCBI Taxonomy" id="205694"/>
    <lineage>
        <taxon>Eukaryota</taxon>
        <taxon>Viridiplantae</taxon>
        <taxon>Streptophyta</taxon>
        <taxon>Embryophyta</taxon>
        <taxon>Tracheophyta</taxon>
        <taxon>Spermatophyta</taxon>
        <taxon>Magnoliopsida</taxon>
        <taxon>eudicotyledons</taxon>
        <taxon>Gunneridae</taxon>
        <taxon>Pentapetalae</taxon>
        <taxon>asterids</taxon>
        <taxon>lamiids</taxon>
        <taxon>Lamiales</taxon>
        <taxon>Oleaceae</taxon>
        <taxon>Forsythieae</taxon>
        <taxon>Forsythia</taxon>
    </lineage>
</organism>
<feature type="compositionally biased region" description="Basic and acidic residues" evidence="1">
    <location>
        <begin position="170"/>
        <end position="181"/>
    </location>
</feature>
<evidence type="ECO:0000256" key="1">
    <source>
        <dbReference type="SAM" id="MobiDB-lite"/>
    </source>
</evidence>
<dbReference type="Proteomes" id="UP001604277">
    <property type="component" value="Unassembled WGS sequence"/>
</dbReference>
<evidence type="ECO:0000313" key="2">
    <source>
        <dbReference type="EMBL" id="KAL2494786.1"/>
    </source>
</evidence>
<accession>A0ABD1S246</accession>
<evidence type="ECO:0000313" key="3">
    <source>
        <dbReference type="Proteomes" id="UP001604277"/>
    </source>
</evidence>
<name>A0ABD1S246_9LAMI</name>
<keyword evidence="3" id="KW-1185">Reference proteome</keyword>
<protein>
    <submittedName>
        <fullName evidence="2">Uncharacterized protein</fullName>
    </submittedName>
</protein>
<proteinExistence type="predicted"/>
<feature type="region of interest" description="Disordered" evidence="1">
    <location>
        <begin position="161"/>
        <end position="181"/>
    </location>
</feature>
<gene>
    <name evidence="2" type="ORF">Fot_38543</name>
</gene>
<sequence length="237" mass="27246">MDLFCLNHWPRHCPINLPDALFLRSYHENGCGAMIPREWVTSIPAEVEQWYHENRSACEQHTKTFLAKHIEGLVHHENSALVLKRNYSWKWKVAMLQRNKKLRATMPQRQMMLTYGDYVAPSGQKMLMLTNGNPMVDFQSSCSDQKSKHCRITKDVLTNSRTNSFSSPTVHEKLDSNDGDDRLSSVKEISWDTMFQAPRFLPFLATLITSPTCRRNLSGYRKMQNMIGLIGSNSHGG</sequence>
<comment type="caution">
    <text evidence="2">The sequence shown here is derived from an EMBL/GenBank/DDBJ whole genome shotgun (WGS) entry which is preliminary data.</text>
</comment>
<dbReference type="EMBL" id="JBFOLJ010000011">
    <property type="protein sequence ID" value="KAL2494786.1"/>
    <property type="molecule type" value="Genomic_DNA"/>
</dbReference>